<evidence type="ECO:0000256" key="4">
    <source>
        <dbReference type="ARBA" id="ARBA00022490"/>
    </source>
</evidence>
<dbReference type="SUPFAM" id="SSF52540">
    <property type="entry name" value="P-loop containing nucleoside triphosphate hydrolases"/>
    <property type="match status" value="1"/>
</dbReference>
<evidence type="ECO:0000256" key="8">
    <source>
        <dbReference type="ARBA" id="ARBA00023242"/>
    </source>
</evidence>
<dbReference type="EMBL" id="CADEPM010000001">
    <property type="protein sequence ID" value="CAB3398245.1"/>
    <property type="molecule type" value="Genomic_DNA"/>
</dbReference>
<keyword evidence="4" id="KW-0963">Cytoplasm</keyword>
<comment type="caution">
    <text evidence="11">The sequence shown here is derived from an EMBL/GenBank/DDBJ whole genome shotgun (WGS) entry which is preliminary data.</text>
</comment>
<dbReference type="Pfam" id="PF00004">
    <property type="entry name" value="AAA"/>
    <property type="match status" value="1"/>
</dbReference>
<comment type="similarity">
    <text evidence="3 9">Belongs to the AAA ATPase family.</text>
</comment>
<keyword evidence="5 9" id="KW-0547">Nucleotide-binding</keyword>
<evidence type="ECO:0000259" key="10">
    <source>
        <dbReference type="SMART" id="SM00382"/>
    </source>
</evidence>
<dbReference type="Pfam" id="PF17862">
    <property type="entry name" value="AAA_lid_3"/>
    <property type="match status" value="1"/>
</dbReference>
<evidence type="ECO:0000256" key="6">
    <source>
        <dbReference type="ARBA" id="ARBA00022840"/>
    </source>
</evidence>
<evidence type="ECO:0000256" key="2">
    <source>
        <dbReference type="ARBA" id="ARBA00004496"/>
    </source>
</evidence>
<name>A0A8S1EEN5_9PELO</name>
<dbReference type="InterPro" id="IPR027417">
    <property type="entry name" value="P-loop_NTPase"/>
</dbReference>
<dbReference type="Gene3D" id="2.40.50.140">
    <property type="entry name" value="Nucleic acid-binding proteins"/>
    <property type="match status" value="1"/>
</dbReference>
<dbReference type="InterPro" id="IPR050221">
    <property type="entry name" value="26S_Proteasome_ATPase"/>
</dbReference>
<proteinExistence type="inferred from homology"/>
<evidence type="ECO:0000256" key="7">
    <source>
        <dbReference type="ARBA" id="ARBA00022942"/>
    </source>
</evidence>
<dbReference type="AlphaFoldDB" id="A0A8S1EEN5"/>
<dbReference type="GO" id="GO:0005524">
    <property type="term" value="F:ATP binding"/>
    <property type="evidence" value="ECO:0007669"/>
    <property type="project" value="UniProtKB-KW"/>
</dbReference>
<dbReference type="GO" id="GO:0005634">
    <property type="term" value="C:nucleus"/>
    <property type="evidence" value="ECO:0007669"/>
    <property type="project" value="UniProtKB-SubCell"/>
</dbReference>
<evidence type="ECO:0000256" key="3">
    <source>
        <dbReference type="ARBA" id="ARBA00006914"/>
    </source>
</evidence>
<dbReference type="PANTHER" id="PTHR23073">
    <property type="entry name" value="26S PROTEASOME REGULATORY SUBUNIT"/>
    <property type="match status" value="1"/>
</dbReference>
<dbReference type="InterPro" id="IPR012340">
    <property type="entry name" value="NA-bd_OB-fold"/>
</dbReference>
<evidence type="ECO:0000256" key="5">
    <source>
        <dbReference type="ARBA" id="ARBA00022741"/>
    </source>
</evidence>
<gene>
    <name evidence="11" type="ORF">CBOVIS_LOCUS1538</name>
</gene>
<feature type="domain" description="AAA+ ATPase" evidence="10">
    <location>
        <begin position="214"/>
        <end position="353"/>
    </location>
</feature>
<protein>
    <recommendedName>
        <fullName evidence="10">AAA+ ATPase domain-containing protein</fullName>
    </recommendedName>
</protein>
<sequence>MGNRMTQPTHKREKPTHATMKVSMKRINKTLENANKLPTVAPRRQCLVRLLKMNRIHDYLQLEKEFINRQNTLRPIAVQKRNEQKIVQQLRGSPVSLARIHELFEDEKHAVVVVEGSKREWYVPILSIVDKDLLRLNALVMVKAGGMFKTVPTAVVGVLDDKVDSNAMGHKVEKAPKETFDDIGGCESQIQEIKESVELPLIHPEYYEEMGITAPKGVILYGEPGTGKTLLAKAVANSTSATFIRATGSDLVQKNSGDGAKLVRQLFQMAKECAPSIVFLDEIDAVGTKRFDTSSRGEQEVQRTLLELLNQLDGFESRGDVKVILATNRIDSLDPALIRPGRIDRKIEFPKPDEKTRSKIFQIHTSGMNLAKNVTYESVLSKEKSISGAEIKAVCTEAGMLALRGQRKCVAQDDFDKAIKNVLLSKKAGAPEEFYT</sequence>
<dbReference type="InterPro" id="IPR003593">
    <property type="entry name" value="AAA+_ATPase"/>
</dbReference>
<dbReference type="FunFam" id="3.40.50.300:FF:000039">
    <property type="entry name" value="26S proteasome regulatory subunit 4"/>
    <property type="match status" value="1"/>
</dbReference>
<organism evidence="11 12">
    <name type="scientific">Caenorhabditis bovis</name>
    <dbReference type="NCBI Taxonomy" id="2654633"/>
    <lineage>
        <taxon>Eukaryota</taxon>
        <taxon>Metazoa</taxon>
        <taxon>Ecdysozoa</taxon>
        <taxon>Nematoda</taxon>
        <taxon>Chromadorea</taxon>
        <taxon>Rhabditida</taxon>
        <taxon>Rhabditina</taxon>
        <taxon>Rhabditomorpha</taxon>
        <taxon>Rhabditoidea</taxon>
        <taxon>Rhabditidae</taxon>
        <taxon>Peloderinae</taxon>
        <taxon>Caenorhabditis</taxon>
    </lineage>
</organism>
<accession>A0A8S1EEN5</accession>
<dbReference type="Proteomes" id="UP000494206">
    <property type="component" value="Unassembled WGS sequence"/>
</dbReference>
<evidence type="ECO:0000256" key="1">
    <source>
        <dbReference type="ARBA" id="ARBA00004123"/>
    </source>
</evidence>
<evidence type="ECO:0000256" key="9">
    <source>
        <dbReference type="RuleBase" id="RU003651"/>
    </source>
</evidence>
<dbReference type="PROSITE" id="PS00674">
    <property type="entry name" value="AAA"/>
    <property type="match status" value="1"/>
</dbReference>
<dbReference type="InterPro" id="IPR003959">
    <property type="entry name" value="ATPase_AAA_core"/>
</dbReference>
<keyword evidence="8" id="KW-0539">Nucleus</keyword>
<keyword evidence="6 9" id="KW-0067">ATP-binding</keyword>
<keyword evidence="7" id="KW-0647">Proteasome</keyword>
<dbReference type="Gene3D" id="1.10.8.60">
    <property type="match status" value="1"/>
</dbReference>
<dbReference type="GO" id="GO:0016887">
    <property type="term" value="F:ATP hydrolysis activity"/>
    <property type="evidence" value="ECO:0007669"/>
    <property type="project" value="InterPro"/>
</dbReference>
<dbReference type="OrthoDB" id="10255768at2759"/>
<keyword evidence="12" id="KW-1185">Reference proteome</keyword>
<dbReference type="SMART" id="SM00382">
    <property type="entry name" value="AAA"/>
    <property type="match status" value="1"/>
</dbReference>
<dbReference type="InterPro" id="IPR003960">
    <property type="entry name" value="ATPase_AAA_CS"/>
</dbReference>
<dbReference type="InterPro" id="IPR041569">
    <property type="entry name" value="AAA_lid_3"/>
</dbReference>
<dbReference type="GO" id="GO:0000502">
    <property type="term" value="C:proteasome complex"/>
    <property type="evidence" value="ECO:0007669"/>
    <property type="project" value="UniProtKB-KW"/>
</dbReference>
<dbReference type="Gene3D" id="3.40.50.300">
    <property type="entry name" value="P-loop containing nucleotide triphosphate hydrolases"/>
    <property type="match status" value="1"/>
</dbReference>
<comment type="subcellular location">
    <subcellularLocation>
        <location evidence="2">Cytoplasm</location>
    </subcellularLocation>
    <subcellularLocation>
        <location evidence="1">Nucleus</location>
    </subcellularLocation>
</comment>
<dbReference type="GO" id="GO:0005737">
    <property type="term" value="C:cytoplasm"/>
    <property type="evidence" value="ECO:0007669"/>
    <property type="project" value="UniProtKB-SubCell"/>
</dbReference>
<evidence type="ECO:0000313" key="12">
    <source>
        <dbReference type="Proteomes" id="UP000494206"/>
    </source>
</evidence>
<reference evidence="11 12" key="1">
    <citation type="submission" date="2020-04" db="EMBL/GenBank/DDBJ databases">
        <authorList>
            <person name="Laetsch R D."/>
            <person name="Stevens L."/>
            <person name="Kumar S."/>
            <person name="Blaxter L. M."/>
        </authorList>
    </citation>
    <scope>NUCLEOTIDE SEQUENCE [LARGE SCALE GENOMIC DNA]</scope>
</reference>
<evidence type="ECO:0000313" key="11">
    <source>
        <dbReference type="EMBL" id="CAB3398245.1"/>
    </source>
</evidence>